<keyword evidence="3" id="KW-0963">Cytoplasm</keyword>
<dbReference type="SUPFAM" id="SSF52374">
    <property type="entry name" value="Nucleotidylyl transferase"/>
    <property type="match status" value="1"/>
</dbReference>
<dbReference type="Gene3D" id="3.40.50.620">
    <property type="entry name" value="HUPs"/>
    <property type="match status" value="1"/>
</dbReference>
<keyword evidence="5" id="KW-0548">Nucleotidyltransferase</keyword>
<evidence type="ECO:0000256" key="3">
    <source>
        <dbReference type="ARBA" id="ARBA00022490"/>
    </source>
</evidence>
<dbReference type="EMBL" id="HF548320">
    <property type="protein sequence ID" value="CCO21708.1"/>
    <property type="molecule type" value="Genomic_DNA"/>
</dbReference>
<dbReference type="NCBIfam" id="TIGR00125">
    <property type="entry name" value="cyt_tran_rel"/>
    <property type="match status" value="1"/>
</dbReference>
<dbReference type="EMBL" id="HF548305">
    <property type="protein sequence ID" value="CCO21469.1"/>
    <property type="molecule type" value="Genomic_DNA"/>
</dbReference>
<accession>S0DG12</accession>
<evidence type="ECO:0000313" key="14">
    <source>
        <dbReference type="EMBL" id="CCO21820.1"/>
    </source>
</evidence>
<reference evidence="14" key="2">
    <citation type="journal article" date="2013" name="Biotechnol. Biofuels">
        <title>Mining for hemicellulases in the fungus-growing termite Pseudacanthotermes militaris using functional metagenomics.</title>
        <authorList>
            <person name="Bastien G."/>
            <person name="Arnal G."/>
            <person name="Bozonnet S."/>
            <person name="Laguerre S."/>
            <person name="Ferreira F."/>
            <person name="Faure R."/>
            <person name="Henrissat B."/>
            <person name="Lefevre F."/>
            <person name="Robe P."/>
            <person name="Bouchez O."/>
            <person name="Noirot C."/>
            <person name="Dumon C."/>
            <person name="O'Donohue M."/>
        </authorList>
    </citation>
    <scope>NUCLEOTIDE SEQUENCE</scope>
</reference>
<dbReference type="HAMAP" id="MF_00151">
    <property type="entry name" value="PPAT_bact"/>
    <property type="match status" value="1"/>
</dbReference>
<evidence type="ECO:0000256" key="10">
    <source>
        <dbReference type="ARBA" id="ARBA00029346"/>
    </source>
</evidence>
<evidence type="ECO:0000256" key="1">
    <source>
        <dbReference type="ARBA" id="ARBA00012392"/>
    </source>
</evidence>
<dbReference type="PANTHER" id="PTHR21342">
    <property type="entry name" value="PHOSPHOPANTETHEINE ADENYLYLTRANSFERASE"/>
    <property type="match status" value="1"/>
</dbReference>
<dbReference type="InterPro" id="IPR014729">
    <property type="entry name" value="Rossmann-like_a/b/a_fold"/>
</dbReference>
<reference evidence="14" key="1">
    <citation type="submission" date="2012-10" db="EMBL/GenBank/DDBJ databases">
        <authorList>
            <person name="Sandrine L."/>
        </authorList>
    </citation>
    <scope>NUCLEOTIDE SEQUENCE</scope>
</reference>
<evidence type="ECO:0000256" key="8">
    <source>
        <dbReference type="ARBA" id="ARBA00022842"/>
    </source>
</evidence>
<name>S0DG12_9ZZZZ</name>
<dbReference type="NCBIfam" id="TIGR01510">
    <property type="entry name" value="coaD_prev_kdtB"/>
    <property type="match status" value="1"/>
</dbReference>
<keyword evidence="4 14" id="KW-0808">Transferase</keyword>
<evidence type="ECO:0000259" key="11">
    <source>
        <dbReference type="Pfam" id="PF01467"/>
    </source>
</evidence>
<keyword evidence="7" id="KW-0067">ATP-binding</keyword>
<evidence type="ECO:0000313" key="12">
    <source>
        <dbReference type="EMBL" id="CCO21469.1"/>
    </source>
</evidence>
<dbReference type="InterPro" id="IPR001980">
    <property type="entry name" value="PPAT"/>
</dbReference>
<dbReference type="GO" id="GO:0005524">
    <property type="term" value="F:ATP binding"/>
    <property type="evidence" value="ECO:0007669"/>
    <property type="project" value="UniProtKB-KW"/>
</dbReference>
<proteinExistence type="inferred from homology"/>
<dbReference type="PANTHER" id="PTHR21342:SF1">
    <property type="entry name" value="PHOSPHOPANTETHEINE ADENYLYLTRANSFERASE"/>
    <property type="match status" value="1"/>
</dbReference>
<evidence type="ECO:0000256" key="4">
    <source>
        <dbReference type="ARBA" id="ARBA00022679"/>
    </source>
</evidence>
<evidence type="ECO:0000256" key="6">
    <source>
        <dbReference type="ARBA" id="ARBA00022741"/>
    </source>
</evidence>
<dbReference type="PRINTS" id="PR01020">
    <property type="entry name" value="LPSBIOSNTHSS"/>
</dbReference>
<keyword evidence="8" id="KW-0460">Magnesium</keyword>
<dbReference type="Pfam" id="PF01467">
    <property type="entry name" value="CTP_transf_like"/>
    <property type="match status" value="1"/>
</dbReference>
<keyword evidence="9" id="KW-0173">Coenzyme A biosynthesis</keyword>
<dbReference type="EMBL" id="HF548331">
    <property type="protein sequence ID" value="CCO21820.1"/>
    <property type="molecule type" value="Genomic_DNA"/>
</dbReference>
<protein>
    <recommendedName>
        <fullName evidence="2">Phosphopantetheine adenylyltransferase</fullName>
        <ecNumber evidence="1">2.7.7.3</ecNumber>
    </recommendedName>
</protein>
<dbReference type="GO" id="GO:0015937">
    <property type="term" value="P:coenzyme A biosynthetic process"/>
    <property type="evidence" value="ECO:0007669"/>
    <property type="project" value="UniProtKB-KW"/>
</dbReference>
<dbReference type="AlphaFoldDB" id="S0DG12"/>
<evidence type="ECO:0000256" key="2">
    <source>
        <dbReference type="ARBA" id="ARBA00013868"/>
    </source>
</evidence>
<evidence type="ECO:0000313" key="13">
    <source>
        <dbReference type="EMBL" id="CCO21708.1"/>
    </source>
</evidence>
<dbReference type="EC" id="2.7.7.3" evidence="1"/>
<sequence>MERTALFPGSFDPFTLGHMAVTVRGLTMFDRIVIGVGVNTGKGGLLVPEKRIELIDKVFAGNPRVEVTLYGGLTGDFCRSRGIRHILRGVRNAADFEYEHSMEMANTQIYPEITTVAIFTPAAYIPVSSQLVREIIALGGDPAVFLPDGIDIKEYL</sequence>
<keyword evidence="6" id="KW-0547">Nucleotide-binding</keyword>
<feature type="domain" description="Cytidyltransferase-like" evidence="11">
    <location>
        <begin position="6"/>
        <end position="134"/>
    </location>
</feature>
<dbReference type="InterPro" id="IPR004821">
    <property type="entry name" value="Cyt_trans-like"/>
</dbReference>
<evidence type="ECO:0000256" key="5">
    <source>
        <dbReference type="ARBA" id="ARBA00022695"/>
    </source>
</evidence>
<dbReference type="GO" id="GO:0004595">
    <property type="term" value="F:pantetheine-phosphate adenylyltransferase activity"/>
    <property type="evidence" value="ECO:0007669"/>
    <property type="project" value="UniProtKB-EC"/>
</dbReference>
<comment type="catalytic activity">
    <reaction evidence="10">
        <text>(R)-4'-phosphopantetheine + ATP + H(+) = 3'-dephospho-CoA + diphosphate</text>
        <dbReference type="Rhea" id="RHEA:19801"/>
        <dbReference type="ChEBI" id="CHEBI:15378"/>
        <dbReference type="ChEBI" id="CHEBI:30616"/>
        <dbReference type="ChEBI" id="CHEBI:33019"/>
        <dbReference type="ChEBI" id="CHEBI:57328"/>
        <dbReference type="ChEBI" id="CHEBI:61723"/>
        <dbReference type="EC" id="2.7.7.3"/>
    </reaction>
</comment>
<evidence type="ECO:0000256" key="7">
    <source>
        <dbReference type="ARBA" id="ARBA00022840"/>
    </source>
</evidence>
<gene>
    <name evidence="14" type="ORF">BN138_1008</name>
    <name evidence="12" type="ORF">BN138_657</name>
    <name evidence="13" type="ORF">BN138_896</name>
</gene>
<organism evidence="14">
    <name type="scientific">termite gut metagenome</name>
    <dbReference type="NCBI Taxonomy" id="433724"/>
    <lineage>
        <taxon>unclassified sequences</taxon>
        <taxon>metagenomes</taxon>
        <taxon>organismal metagenomes</taxon>
    </lineage>
</organism>
<evidence type="ECO:0000256" key="9">
    <source>
        <dbReference type="ARBA" id="ARBA00022993"/>
    </source>
</evidence>